<accession>A0ABN9SUB4</accession>
<sequence>MPAFGRLWPTLQGALQLLCQRELTPGATYFTGVQTNDYCAILGPPLDAEPAVVVVDGTGFVVKGNLVFKGNVILRGNGSHGSPPLSAGARIVVSGSLVSEGVPLRALGDILITAGSRLQGTGKQLASGSSLESAFIEGKNLVMKANSALSIQDSRMPAIYVKYELSVTRGGNLRVSNTSGKAIAAQEISIARGGCVSVVNPKGKQNGGGVSARYGIYVAAGGLLEIQGTRAKVGDGYAHGGAVECGTEMRVEGSVDIRDATSEGNGGGVFTEELIVLSSGRLHFQRTTGFLGGAVHAAHITVNGNITIADSYARESGGGISGNVISLTGYAYFHETRAGRNGGAIVASSKLYVNGLAVFNSTHAGANGGGIHASTSPTVIGGEVHFYSRTTRLLKIRAVPSTAKVSWR</sequence>
<proteinExistence type="predicted"/>
<gene>
    <name evidence="1" type="ORF">PCOR1329_LOCUS32708</name>
</gene>
<evidence type="ECO:0000313" key="2">
    <source>
        <dbReference type="Proteomes" id="UP001189429"/>
    </source>
</evidence>
<organism evidence="1 2">
    <name type="scientific">Prorocentrum cordatum</name>
    <dbReference type="NCBI Taxonomy" id="2364126"/>
    <lineage>
        <taxon>Eukaryota</taxon>
        <taxon>Sar</taxon>
        <taxon>Alveolata</taxon>
        <taxon>Dinophyceae</taxon>
        <taxon>Prorocentrales</taxon>
        <taxon>Prorocentraceae</taxon>
        <taxon>Prorocentrum</taxon>
    </lineage>
</organism>
<dbReference type="Proteomes" id="UP001189429">
    <property type="component" value="Unassembled WGS sequence"/>
</dbReference>
<evidence type="ECO:0000313" key="1">
    <source>
        <dbReference type="EMBL" id="CAK0836094.1"/>
    </source>
</evidence>
<keyword evidence="2" id="KW-1185">Reference proteome</keyword>
<comment type="caution">
    <text evidence="1">The sequence shown here is derived from an EMBL/GenBank/DDBJ whole genome shotgun (WGS) entry which is preliminary data.</text>
</comment>
<reference evidence="1" key="1">
    <citation type="submission" date="2023-10" db="EMBL/GenBank/DDBJ databases">
        <authorList>
            <person name="Chen Y."/>
            <person name="Shah S."/>
            <person name="Dougan E. K."/>
            <person name="Thang M."/>
            <person name="Chan C."/>
        </authorList>
    </citation>
    <scope>NUCLEOTIDE SEQUENCE [LARGE SCALE GENOMIC DNA]</scope>
</reference>
<dbReference type="EMBL" id="CAUYUJ010013370">
    <property type="protein sequence ID" value="CAK0836094.1"/>
    <property type="molecule type" value="Genomic_DNA"/>
</dbReference>
<name>A0ABN9SUB4_9DINO</name>
<protein>
    <submittedName>
        <fullName evidence="1">Uncharacterized protein</fullName>
    </submittedName>
</protein>